<dbReference type="EMBL" id="CM056793">
    <property type="protein sequence ID" value="KAJ8714979.1"/>
    <property type="molecule type" value="Genomic_DNA"/>
</dbReference>
<keyword evidence="2" id="KW-1185">Reference proteome</keyword>
<comment type="caution">
    <text evidence="1">The sequence shown here is derived from an EMBL/GenBank/DDBJ whole genome shotgun (WGS) entry which is preliminary data.</text>
</comment>
<proteinExistence type="predicted"/>
<sequence length="171" mass="19305">MVCITCGCSVRSVQRHAVERTDLMMQDLPMSHPAFHQAANYVCHPPWIRHQRHSNRDGNRLTLPRPEPVPRAGPETEPLAGSEPEPAPGLVGTSEPELNLPNYKRAANTSSHCVFNEQNGCINEQRLHVVPSFIKKILIGTYNFYIPRSARVCDVQLNLNVWHLLLENNNI</sequence>
<evidence type="ECO:0000313" key="1">
    <source>
        <dbReference type="EMBL" id="KAJ8714979.1"/>
    </source>
</evidence>
<gene>
    <name evidence="1" type="ORF">PYW08_004960</name>
</gene>
<organism evidence="1 2">
    <name type="scientific">Mythimna loreyi</name>
    <dbReference type="NCBI Taxonomy" id="667449"/>
    <lineage>
        <taxon>Eukaryota</taxon>
        <taxon>Metazoa</taxon>
        <taxon>Ecdysozoa</taxon>
        <taxon>Arthropoda</taxon>
        <taxon>Hexapoda</taxon>
        <taxon>Insecta</taxon>
        <taxon>Pterygota</taxon>
        <taxon>Neoptera</taxon>
        <taxon>Endopterygota</taxon>
        <taxon>Lepidoptera</taxon>
        <taxon>Glossata</taxon>
        <taxon>Ditrysia</taxon>
        <taxon>Noctuoidea</taxon>
        <taxon>Noctuidae</taxon>
        <taxon>Noctuinae</taxon>
        <taxon>Hadenini</taxon>
        <taxon>Mythimna</taxon>
    </lineage>
</organism>
<name>A0ACC2QG72_9NEOP</name>
<protein>
    <submittedName>
        <fullName evidence="1">Uncharacterized protein</fullName>
    </submittedName>
</protein>
<reference evidence="1" key="1">
    <citation type="submission" date="2023-03" db="EMBL/GenBank/DDBJ databases">
        <title>Chromosome-level genomes of two armyworms, Mythimna separata and Mythimna loreyi, provide insights into the biosynthesis and reception of sex pheromones.</title>
        <authorList>
            <person name="Zhao H."/>
        </authorList>
    </citation>
    <scope>NUCLEOTIDE SEQUENCE</scope>
    <source>
        <strain evidence="1">BeijingLab</strain>
    </source>
</reference>
<evidence type="ECO:0000313" key="2">
    <source>
        <dbReference type="Proteomes" id="UP001231649"/>
    </source>
</evidence>
<accession>A0ACC2QG72</accession>
<dbReference type="Proteomes" id="UP001231649">
    <property type="component" value="Chromosome 17"/>
</dbReference>